<dbReference type="KEGG" id="pmc:P9515_09411"/>
<proteinExistence type="predicted"/>
<evidence type="ECO:0000313" key="2">
    <source>
        <dbReference type="Proteomes" id="UP000001589"/>
    </source>
</evidence>
<accession>A2BWI7</accession>
<reference evidence="1 2" key="1">
    <citation type="journal article" date="2007" name="PLoS Genet.">
        <title>Patterns and implications of gene gain and loss in the evolution of Prochlorococcus.</title>
        <authorList>
            <person name="Kettler G.C."/>
            <person name="Martiny A.C."/>
            <person name="Huang K."/>
            <person name="Zucker J."/>
            <person name="Coleman M.L."/>
            <person name="Rodrigue S."/>
            <person name="Chen F."/>
            <person name="Lapidus A."/>
            <person name="Ferriera S."/>
            <person name="Johnson J."/>
            <person name="Steglich C."/>
            <person name="Church G.M."/>
            <person name="Richardson P."/>
            <person name="Chisholm S.W."/>
        </authorList>
    </citation>
    <scope>NUCLEOTIDE SEQUENCE [LARGE SCALE GENOMIC DNA]</scope>
    <source>
        <strain evidence="1 2">MIT 9515</strain>
    </source>
</reference>
<dbReference type="AlphaFoldDB" id="A2BWI7"/>
<sequence length="50" mass="6071">MEVLIIPIGFFLWYLAYEAKPINNDEATCIWEEENFVKRTKLLHILRKNF</sequence>
<dbReference type="GeneID" id="60201775"/>
<dbReference type="EMBL" id="CP000552">
    <property type="protein sequence ID" value="ABM72148.1"/>
    <property type="molecule type" value="Genomic_DNA"/>
</dbReference>
<dbReference type="Proteomes" id="UP000001589">
    <property type="component" value="Chromosome"/>
</dbReference>
<evidence type="ECO:0000313" key="1">
    <source>
        <dbReference type="EMBL" id="ABM72148.1"/>
    </source>
</evidence>
<organism evidence="1 2">
    <name type="scientific">Prochlorococcus marinus (strain MIT 9515)</name>
    <dbReference type="NCBI Taxonomy" id="167542"/>
    <lineage>
        <taxon>Bacteria</taxon>
        <taxon>Bacillati</taxon>
        <taxon>Cyanobacteriota</taxon>
        <taxon>Cyanophyceae</taxon>
        <taxon>Synechococcales</taxon>
        <taxon>Prochlorococcaceae</taxon>
        <taxon>Prochlorococcus</taxon>
    </lineage>
</organism>
<dbReference type="STRING" id="167542.P9515_09411"/>
<dbReference type="RefSeq" id="WP_011820251.1">
    <property type="nucleotide sequence ID" value="NC_008817.1"/>
</dbReference>
<gene>
    <name evidence="1" type="ordered locus">P9515_09411</name>
</gene>
<protein>
    <submittedName>
        <fullName evidence="1">Uncharacterized protein</fullName>
    </submittedName>
</protein>
<dbReference type="HOGENOM" id="CLU_3121465_0_0_3"/>
<name>A2BWI7_PROM5</name>